<gene>
    <name evidence="4" type="ORF">ACFSW5_16010</name>
</gene>
<dbReference type="InterPro" id="IPR009057">
    <property type="entry name" value="Homeodomain-like_sf"/>
</dbReference>
<dbReference type="Gene3D" id="1.10.357.10">
    <property type="entry name" value="Tetracycline Repressor, domain 2"/>
    <property type="match status" value="1"/>
</dbReference>
<dbReference type="InterPro" id="IPR001647">
    <property type="entry name" value="HTH_TetR"/>
</dbReference>
<dbReference type="Proteomes" id="UP001597493">
    <property type="component" value="Unassembled WGS sequence"/>
</dbReference>
<protein>
    <submittedName>
        <fullName evidence="4">TetR/AcrR family transcriptional regulator</fullName>
    </submittedName>
</protein>
<evidence type="ECO:0000256" key="1">
    <source>
        <dbReference type="ARBA" id="ARBA00023125"/>
    </source>
</evidence>
<feature type="DNA-binding region" description="H-T-H motif" evidence="2">
    <location>
        <begin position="34"/>
        <end position="53"/>
    </location>
</feature>
<evidence type="ECO:0000259" key="3">
    <source>
        <dbReference type="PROSITE" id="PS50977"/>
    </source>
</evidence>
<comment type="caution">
    <text evidence="4">The sequence shown here is derived from an EMBL/GenBank/DDBJ whole genome shotgun (WGS) entry which is preliminary data.</text>
</comment>
<keyword evidence="5" id="KW-1185">Reference proteome</keyword>
<dbReference type="Pfam" id="PF14278">
    <property type="entry name" value="TetR_C_8"/>
    <property type="match status" value="1"/>
</dbReference>
<evidence type="ECO:0000256" key="2">
    <source>
        <dbReference type="PROSITE-ProRule" id="PRU00335"/>
    </source>
</evidence>
<evidence type="ECO:0000313" key="4">
    <source>
        <dbReference type="EMBL" id="MFD2661759.1"/>
    </source>
</evidence>
<reference evidence="5" key="1">
    <citation type="journal article" date="2019" name="Int. J. Syst. Evol. Microbiol.">
        <title>The Global Catalogue of Microorganisms (GCM) 10K type strain sequencing project: providing services to taxonomists for standard genome sequencing and annotation.</title>
        <authorList>
            <consortium name="The Broad Institute Genomics Platform"/>
            <consortium name="The Broad Institute Genome Sequencing Center for Infectious Disease"/>
            <person name="Wu L."/>
            <person name="Ma J."/>
        </authorList>
    </citation>
    <scope>NUCLEOTIDE SEQUENCE [LARGE SCALE GENOMIC DNA]</scope>
    <source>
        <strain evidence="5">TISTR 1827</strain>
    </source>
</reference>
<proteinExistence type="predicted"/>
<dbReference type="PROSITE" id="PS50977">
    <property type="entry name" value="HTH_TETR_2"/>
    <property type="match status" value="1"/>
</dbReference>
<sequence>MPQQKPDRRISKTKKAIVAAFTELIEDMGFEALTVRDITEKADINRSTFYLHYRDKYDLLEKCEEEIYARMELATSQVKAMTSNELKEFFSGNEPFPFIANLIGYFQQNAYFMKTMLGPKGDPSFQMKIKEIIAKNITENVLSKTSKGESPVPTDIFIAYMSSALLGVIQNWLNAGMKQTPRELASILFQMMVQGPVTAMGLRK</sequence>
<dbReference type="InterPro" id="IPR050624">
    <property type="entry name" value="HTH-type_Tx_Regulator"/>
</dbReference>
<dbReference type="PRINTS" id="PR00455">
    <property type="entry name" value="HTHTETR"/>
</dbReference>
<organism evidence="4 5">
    <name type="scientific">Paenibacillus thailandensis</name>
    <dbReference type="NCBI Taxonomy" id="393250"/>
    <lineage>
        <taxon>Bacteria</taxon>
        <taxon>Bacillati</taxon>
        <taxon>Bacillota</taxon>
        <taxon>Bacilli</taxon>
        <taxon>Bacillales</taxon>
        <taxon>Paenibacillaceae</taxon>
        <taxon>Paenibacillus</taxon>
    </lineage>
</organism>
<dbReference type="EMBL" id="JBHUMY010000016">
    <property type="protein sequence ID" value="MFD2661759.1"/>
    <property type="molecule type" value="Genomic_DNA"/>
</dbReference>
<dbReference type="SUPFAM" id="SSF46689">
    <property type="entry name" value="Homeodomain-like"/>
    <property type="match status" value="1"/>
</dbReference>
<name>A0ABW5QZD5_9BACL</name>
<feature type="domain" description="HTH tetR-type" evidence="3">
    <location>
        <begin position="11"/>
        <end position="71"/>
    </location>
</feature>
<dbReference type="InterPro" id="IPR039532">
    <property type="entry name" value="TetR_C_Firmicutes"/>
</dbReference>
<dbReference type="RefSeq" id="WP_379275008.1">
    <property type="nucleotide sequence ID" value="NZ_JBHUGT010000012.1"/>
</dbReference>
<dbReference type="PANTHER" id="PTHR43479:SF7">
    <property type="entry name" value="TETR-FAMILY TRANSCRIPTIONAL REGULATOR"/>
    <property type="match status" value="1"/>
</dbReference>
<dbReference type="PANTHER" id="PTHR43479">
    <property type="entry name" value="ACREF/ENVCD OPERON REPRESSOR-RELATED"/>
    <property type="match status" value="1"/>
</dbReference>
<evidence type="ECO:0000313" key="5">
    <source>
        <dbReference type="Proteomes" id="UP001597493"/>
    </source>
</evidence>
<keyword evidence="1 2" id="KW-0238">DNA-binding</keyword>
<dbReference type="Pfam" id="PF00440">
    <property type="entry name" value="TetR_N"/>
    <property type="match status" value="1"/>
</dbReference>
<accession>A0ABW5QZD5</accession>